<evidence type="ECO:0000256" key="4">
    <source>
        <dbReference type="ARBA" id="ARBA00023242"/>
    </source>
</evidence>
<dbReference type="GO" id="GO:0017056">
    <property type="term" value="F:structural constituent of nuclear pore"/>
    <property type="evidence" value="ECO:0007669"/>
    <property type="project" value="InterPro"/>
</dbReference>
<dbReference type="InterPro" id="IPR007231">
    <property type="entry name" value="Nucleoporin_int_Nup93/Nic96"/>
</dbReference>
<organism evidence="6 7">
    <name type="scientific">Cloeon dipterum</name>
    <dbReference type="NCBI Taxonomy" id="197152"/>
    <lineage>
        <taxon>Eukaryota</taxon>
        <taxon>Metazoa</taxon>
        <taxon>Ecdysozoa</taxon>
        <taxon>Arthropoda</taxon>
        <taxon>Hexapoda</taxon>
        <taxon>Insecta</taxon>
        <taxon>Pterygota</taxon>
        <taxon>Palaeoptera</taxon>
        <taxon>Ephemeroptera</taxon>
        <taxon>Pisciforma</taxon>
        <taxon>Baetidae</taxon>
        <taxon>Cloeon</taxon>
    </lineage>
</organism>
<gene>
    <name evidence="6" type="ORF">CLODIP_2_CD13715</name>
</gene>
<sequence length="827" mass="93773">MADQDLHQLMLDAEQQSAEISSLGTALPQLDRNLRQVCEASQTLWNKLSQTGPSEGIQAHLLLGSKGMDLSQISQKLEALSSRDMLAPLEPVPDTDIDNFLMNETQNVLLGILEETQNFNFGKLKEKQRMEKEEKVLEESWLKERCEILNAILQESVDQEMDFVQPDMEITVLSERPTTVRSLMSSQEVAYANKVIEFNKAVLSGSSKEPLMKTFMNLASQFSEKKVFDLWECLSTMIKIPIELSILDGDPLKTRNSPRVQLALIKQARAFLQDRYKLFMQNTVANNLQRAMRGGAPGTFSLVRSFAAIQELVNEGCFDDGQVEGLPVWALIYYCLRCGDYKAAFYCVQQAGSHLVDSYSAFFEDMAGNDGQVSESVSEVLRYQYRHVVASSEDSFKKAVFCLLGGCDIKEDFPEVVQTAEDYIWFKLGQVKTMPDGHELPMDILTYNHLQSLISQEYGETHYKATEQPFLYASMLLLTSQFEEAIEFLNRTSFLRPHAVHMALALAETGLLATSVPLQAPLLSLDENEPAPSKRLNLPRLVMTYCNKFSHSNLAEAINYFYFLRDLKDADGVNLFKLCCCDLALENKAFNVMFGMLNERGDRVFGVLDEFFSSEEDTKAIIRMVAEESEKKSCLEDAIFLFELCSDHENSLRLLNSMLGQILPQENKLGSVRERMESVAMMHKQRYHGKEINCSAPTASNFNLLCRLIEFFNHWHSKDFRKALEIISEVELLPKKPSEVEHYIAVFRQLSGDIMKNIPEVMLATMNILSAEYSRLKSNRVGSPTKHHAQEDLRQYGQAITAYSASLPYDMPGDTNAKMVQLMMTMN</sequence>
<evidence type="ECO:0000256" key="3">
    <source>
        <dbReference type="ARBA" id="ARBA00023132"/>
    </source>
</evidence>
<dbReference type="GO" id="GO:0005643">
    <property type="term" value="C:nuclear pore"/>
    <property type="evidence" value="ECO:0007669"/>
    <property type="project" value="UniProtKB-SubCell"/>
</dbReference>
<evidence type="ECO:0000256" key="5">
    <source>
        <dbReference type="RuleBase" id="RU364035"/>
    </source>
</evidence>
<name>A0A8S1E0D5_9INSE</name>
<keyword evidence="4 5" id="KW-0539">Nucleus</keyword>
<dbReference type="GO" id="GO:0006606">
    <property type="term" value="P:protein import into nucleus"/>
    <property type="evidence" value="ECO:0007669"/>
    <property type="project" value="TreeGrafter"/>
</dbReference>
<comment type="caution">
    <text evidence="6">The sequence shown here is derived from an EMBL/GenBank/DDBJ whole genome shotgun (WGS) entry which is preliminary data.</text>
</comment>
<accession>A0A8S1E0D5</accession>
<protein>
    <recommendedName>
        <fullName evidence="5">Nuclear pore protein</fullName>
    </recommendedName>
</protein>
<evidence type="ECO:0000256" key="1">
    <source>
        <dbReference type="ARBA" id="ARBA00004567"/>
    </source>
</evidence>
<comment type="similarity">
    <text evidence="2 5">Belongs to the nucleoporin interacting component (NIC) family.</text>
</comment>
<dbReference type="Proteomes" id="UP000494165">
    <property type="component" value="Unassembled WGS sequence"/>
</dbReference>
<keyword evidence="5" id="KW-0653">Protein transport</keyword>
<dbReference type="OrthoDB" id="1918363at2759"/>
<comment type="subcellular location">
    <subcellularLocation>
        <location evidence="1 5">Nucleus</location>
        <location evidence="1 5">Nuclear pore complex</location>
    </subcellularLocation>
</comment>
<evidence type="ECO:0000313" key="6">
    <source>
        <dbReference type="EMBL" id="CAB3383716.1"/>
    </source>
</evidence>
<proteinExistence type="inferred from homology"/>
<dbReference type="PANTHER" id="PTHR11225">
    <property type="entry name" value="NUCLEAR PORE COMPLEX PROTEIN NUP93 NUCLEOPORIN NUP93 DEAD EYE PROTEIN"/>
    <property type="match status" value="1"/>
</dbReference>
<dbReference type="EMBL" id="CADEPI010000320">
    <property type="protein sequence ID" value="CAB3383716.1"/>
    <property type="molecule type" value="Genomic_DNA"/>
</dbReference>
<dbReference type="PANTHER" id="PTHR11225:SF4">
    <property type="entry name" value="NUCLEAR PORE COMPLEX PROTEIN NUP93"/>
    <property type="match status" value="1"/>
</dbReference>
<keyword evidence="7" id="KW-1185">Reference proteome</keyword>
<keyword evidence="5" id="KW-0509">mRNA transport</keyword>
<keyword evidence="5" id="KW-0811">Translocation</keyword>
<keyword evidence="5" id="KW-0813">Transport</keyword>
<evidence type="ECO:0000313" key="7">
    <source>
        <dbReference type="Proteomes" id="UP000494165"/>
    </source>
</evidence>
<evidence type="ECO:0000256" key="2">
    <source>
        <dbReference type="ARBA" id="ARBA00010186"/>
    </source>
</evidence>
<dbReference type="Pfam" id="PF04097">
    <property type="entry name" value="Nic96"/>
    <property type="match status" value="1"/>
</dbReference>
<dbReference type="GO" id="GO:0016973">
    <property type="term" value="P:poly(A)+ mRNA export from nucleus"/>
    <property type="evidence" value="ECO:0007669"/>
    <property type="project" value="TreeGrafter"/>
</dbReference>
<dbReference type="AlphaFoldDB" id="A0A8S1E0D5"/>
<keyword evidence="3 5" id="KW-0906">Nuclear pore complex</keyword>
<keyword evidence="5" id="KW-0472">Membrane</keyword>
<reference evidence="6 7" key="1">
    <citation type="submission" date="2020-04" db="EMBL/GenBank/DDBJ databases">
        <authorList>
            <person name="Alioto T."/>
            <person name="Alioto T."/>
            <person name="Gomez Garrido J."/>
        </authorList>
    </citation>
    <scope>NUCLEOTIDE SEQUENCE [LARGE SCALE GENOMIC DNA]</scope>
</reference>